<dbReference type="EMBL" id="JBFXLU010000043">
    <property type="protein sequence ID" value="KAL2849449.1"/>
    <property type="molecule type" value="Genomic_DNA"/>
</dbReference>
<proteinExistence type="predicted"/>
<organism evidence="1 2">
    <name type="scientific">Aspergillus pseudoustus</name>
    <dbReference type="NCBI Taxonomy" id="1810923"/>
    <lineage>
        <taxon>Eukaryota</taxon>
        <taxon>Fungi</taxon>
        <taxon>Dikarya</taxon>
        <taxon>Ascomycota</taxon>
        <taxon>Pezizomycotina</taxon>
        <taxon>Eurotiomycetes</taxon>
        <taxon>Eurotiomycetidae</taxon>
        <taxon>Eurotiales</taxon>
        <taxon>Aspergillaceae</taxon>
        <taxon>Aspergillus</taxon>
        <taxon>Aspergillus subgen. Nidulantes</taxon>
    </lineage>
</organism>
<evidence type="ECO:0000313" key="1">
    <source>
        <dbReference type="EMBL" id="KAL2849449.1"/>
    </source>
</evidence>
<protein>
    <recommendedName>
        <fullName evidence="3">Fungal N-terminal domain-containing protein</fullName>
    </recommendedName>
</protein>
<evidence type="ECO:0008006" key="3">
    <source>
        <dbReference type="Google" id="ProtNLM"/>
    </source>
</evidence>
<sequence length="64" mass="6852">MAEAATIGLVASIVTLVDLGTDVMGKANEMRKATSGMSAETQSLESTRERFISALKKFECARLD</sequence>
<reference evidence="1 2" key="1">
    <citation type="submission" date="2024-07" db="EMBL/GenBank/DDBJ databases">
        <title>Section-level genome sequencing and comparative genomics of Aspergillus sections Usti and Cavernicolus.</title>
        <authorList>
            <consortium name="Lawrence Berkeley National Laboratory"/>
            <person name="Nybo J.L."/>
            <person name="Vesth T.C."/>
            <person name="Theobald S."/>
            <person name="Frisvad J.C."/>
            <person name="Larsen T.O."/>
            <person name="Kjaerboelling I."/>
            <person name="Rothschild-Mancinelli K."/>
            <person name="Lyhne E.K."/>
            <person name="Kogle M.E."/>
            <person name="Barry K."/>
            <person name="Clum A."/>
            <person name="Na H."/>
            <person name="Ledsgaard L."/>
            <person name="Lin J."/>
            <person name="Lipzen A."/>
            <person name="Kuo A."/>
            <person name="Riley R."/>
            <person name="Mondo S."/>
            <person name="Labutti K."/>
            <person name="Haridas S."/>
            <person name="Pangalinan J."/>
            <person name="Salamov A.A."/>
            <person name="Simmons B.A."/>
            <person name="Magnuson J.K."/>
            <person name="Chen J."/>
            <person name="Drula E."/>
            <person name="Henrissat B."/>
            <person name="Wiebenga A."/>
            <person name="Lubbers R.J."/>
            <person name="Gomes A.C."/>
            <person name="Makela M.R."/>
            <person name="Stajich J."/>
            <person name="Grigoriev I.V."/>
            <person name="Mortensen U.H."/>
            <person name="De Vries R.P."/>
            <person name="Baker S.E."/>
            <person name="Andersen M.R."/>
        </authorList>
    </citation>
    <scope>NUCLEOTIDE SEQUENCE [LARGE SCALE GENOMIC DNA]</scope>
    <source>
        <strain evidence="1 2">CBS 123904</strain>
    </source>
</reference>
<dbReference type="Proteomes" id="UP001610446">
    <property type="component" value="Unassembled WGS sequence"/>
</dbReference>
<accession>A0ABR4KCG2</accession>
<evidence type="ECO:0000313" key="2">
    <source>
        <dbReference type="Proteomes" id="UP001610446"/>
    </source>
</evidence>
<keyword evidence="2" id="KW-1185">Reference proteome</keyword>
<comment type="caution">
    <text evidence="1">The sequence shown here is derived from an EMBL/GenBank/DDBJ whole genome shotgun (WGS) entry which is preliminary data.</text>
</comment>
<name>A0ABR4KCG2_9EURO</name>
<gene>
    <name evidence="1" type="ORF">BJY01DRAFT_210606</name>
</gene>